<name>A0A5S4FL42_9ACTN</name>
<comment type="caution">
    <text evidence="3">The sequence shown here is derived from an EMBL/GenBank/DDBJ whole genome shotgun (WGS) entry which is preliminary data.</text>
</comment>
<protein>
    <submittedName>
        <fullName evidence="3">Transposase</fullName>
    </submittedName>
</protein>
<dbReference type="Pfam" id="PF01609">
    <property type="entry name" value="DDE_Tnp_1"/>
    <property type="match status" value="1"/>
</dbReference>
<feature type="compositionally biased region" description="Basic and acidic residues" evidence="1">
    <location>
        <begin position="175"/>
        <end position="191"/>
    </location>
</feature>
<evidence type="ECO:0000256" key="1">
    <source>
        <dbReference type="SAM" id="MobiDB-lite"/>
    </source>
</evidence>
<feature type="region of interest" description="Disordered" evidence="1">
    <location>
        <begin position="175"/>
        <end position="220"/>
    </location>
</feature>
<evidence type="ECO:0000259" key="2">
    <source>
        <dbReference type="Pfam" id="PF01609"/>
    </source>
</evidence>
<evidence type="ECO:0000313" key="4">
    <source>
        <dbReference type="Proteomes" id="UP000306628"/>
    </source>
</evidence>
<feature type="region of interest" description="Disordered" evidence="1">
    <location>
        <begin position="149"/>
        <end position="168"/>
    </location>
</feature>
<organism evidence="3 4">
    <name type="scientific">Nonomuraea zeae</name>
    <dbReference type="NCBI Taxonomy" id="1642303"/>
    <lineage>
        <taxon>Bacteria</taxon>
        <taxon>Bacillati</taxon>
        <taxon>Actinomycetota</taxon>
        <taxon>Actinomycetes</taxon>
        <taxon>Streptosporangiales</taxon>
        <taxon>Streptosporangiaceae</taxon>
        <taxon>Nonomuraea</taxon>
    </lineage>
</organism>
<dbReference type="GO" id="GO:0003677">
    <property type="term" value="F:DNA binding"/>
    <property type="evidence" value="ECO:0007669"/>
    <property type="project" value="InterPro"/>
</dbReference>
<evidence type="ECO:0000313" key="3">
    <source>
        <dbReference type="EMBL" id="TMR21309.1"/>
    </source>
</evidence>
<dbReference type="PANTHER" id="PTHR30007:SF0">
    <property type="entry name" value="TRANSPOSASE"/>
    <property type="match status" value="1"/>
</dbReference>
<feature type="compositionally biased region" description="Basic and acidic residues" evidence="1">
    <location>
        <begin position="159"/>
        <end position="168"/>
    </location>
</feature>
<proteinExistence type="predicted"/>
<dbReference type="EMBL" id="VCKX01000299">
    <property type="protein sequence ID" value="TMR21309.1"/>
    <property type="molecule type" value="Genomic_DNA"/>
</dbReference>
<dbReference type="AlphaFoldDB" id="A0A5S4FL42"/>
<accession>A0A5S4FL42</accession>
<dbReference type="InterPro" id="IPR002559">
    <property type="entry name" value="Transposase_11"/>
</dbReference>
<keyword evidence="4" id="KW-1185">Reference proteome</keyword>
<dbReference type="Proteomes" id="UP000306628">
    <property type="component" value="Unassembled WGS sequence"/>
</dbReference>
<dbReference type="RefSeq" id="WP_138697105.1">
    <property type="nucleotide sequence ID" value="NZ_JBHSAZ010000017.1"/>
</dbReference>
<feature type="domain" description="Transposase IS4-like" evidence="2">
    <location>
        <begin position="62"/>
        <end position="146"/>
    </location>
</feature>
<reference evidence="3 4" key="1">
    <citation type="submission" date="2019-05" db="EMBL/GenBank/DDBJ databases">
        <title>Draft genome sequence of Nonomuraea zeae DSM 100528.</title>
        <authorList>
            <person name="Saricaoglu S."/>
            <person name="Isik K."/>
        </authorList>
    </citation>
    <scope>NUCLEOTIDE SEQUENCE [LARGE SCALE GENOMIC DNA]</scope>
    <source>
        <strain evidence="3 4">DSM 100528</strain>
    </source>
</reference>
<feature type="compositionally biased region" description="Low complexity" evidence="1">
    <location>
        <begin position="192"/>
        <end position="201"/>
    </location>
</feature>
<gene>
    <name evidence="3" type="ORF">ETD85_51130</name>
</gene>
<dbReference type="GO" id="GO:0006313">
    <property type="term" value="P:DNA transposition"/>
    <property type="evidence" value="ECO:0007669"/>
    <property type="project" value="InterPro"/>
</dbReference>
<feature type="compositionally biased region" description="Basic and acidic residues" evidence="1">
    <location>
        <begin position="203"/>
        <end position="220"/>
    </location>
</feature>
<dbReference type="GO" id="GO:0004803">
    <property type="term" value="F:transposase activity"/>
    <property type="evidence" value="ECO:0007669"/>
    <property type="project" value="InterPro"/>
</dbReference>
<dbReference type="OrthoDB" id="3542657at2"/>
<sequence>MFLLPLRHPGLKAGASSGYPLNAGTSSLSMEAAMSMSSLRLQSEFPAKVRRLRAGRCPNPVTAIIDFQSVRAAATVTGRSRSYDAGKKVQGRERHLVVDTKGLMLGVMVTPAGQPDRDAARELLARLRMLHPQLTLIWGDSAYAGNAGGMGSAVPAPHPQDRDGTAGSDRLDRRALDRVDDEHPPQCDRPRTTAPACRTPPDLGHDHLGDTLPEQERRRADVDMTSVGFGASCLSEDQTQASFGEYSSG</sequence>
<dbReference type="PANTHER" id="PTHR30007">
    <property type="entry name" value="PHP DOMAIN PROTEIN"/>
    <property type="match status" value="1"/>
</dbReference>